<keyword evidence="9 12" id="KW-1133">Transmembrane helix</keyword>
<keyword evidence="8 12" id="KW-0653">Protein transport</keyword>
<evidence type="ECO:0000256" key="2">
    <source>
        <dbReference type="ARBA" id="ARBA00010690"/>
    </source>
</evidence>
<keyword evidence="4 12" id="KW-0813">Transport</keyword>
<proteinExistence type="inferred from homology"/>
<evidence type="ECO:0000313" key="13">
    <source>
        <dbReference type="EMBL" id="MFK9090591.1"/>
    </source>
</evidence>
<dbReference type="NCBIfam" id="TIGR00328">
    <property type="entry name" value="flhB"/>
    <property type="match status" value="1"/>
</dbReference>
<keyword evidence="14" id="KW-1185">Reference proteome</keyword>
<evidence type="ECO:0000256" key="5">
    <source>
        <dbReference type="ARBA" id="ARBA00022475"/>
    </source>
</evidence>
<keyword evidence="5 12" id="KW-1003">Cell membrane</keyword>
<dbReference type="InterPro" id="IPR006136">
    <property type="entry name" value="FlhB"/>
</dbReference>
<evidence type="ECO:0000313" key="14">
    <source>
        <dbReference type="Proteomes" id="UP001623041"/>
    </source>
</evidence>
<reference evidence="13 14" key="1">
    <citation type="submission" date="2024-11" db="EMBL/GenBank/DDBJ databases">
        <authorList>
            <person name="Lucas J.A."/>
        </authorList>
    </citation>
    <scope>NUCLEOTIDE SEQUENCE [LARGE SCALE GENOMIC DNA]</scope>
    <source>
        <strain evidence="13 14">Z 5.4</strain>
    </source>
</reference>
<keyword evidence="13" id="KW-0282">Flagellum</keyword>
<feature type="transmembrane region" description="Helical" evidence="12">
    <location>
        <begin position="44"/>
        <end position="66"/>
    </location>
</feature>
<evidence type="ECO:0000256" key="8">
    <source>
        <dbReference type="ARBA" id="ARBA00022927"/>
    </source>
</evidence>
<sequence length="364" mass="41408">MLLRLDLQLFSGEKTEKATPHKRRETRKKGEVAKSPEVAQAVTLLFSFAFLMISGKSIIAGCLDIYRRSFQEYLQWDLSITSVQLLFNQLLWDVVKLVSPIFAVVLVAGMGANYLQVGVMFNPDSLKIKLGKLNPLQGFKRMFSLRSLVELLKSILKMVLTASIAGMMIWKQKDELLLIGQKSLWDSARFIGTLSVQIGVVVAISLVVLAAGDYFFQKFEFEKKIRMSKQDIKDEYKKMEGDPFIKGKRRAKQRELSMNRMMQEVPKADVIITNPTHYAVAIRYDLETMDAPVVIAKGKDYIALKIKEIAKQNKIMTVENRPLARSLFASVEIGESIPEEMFNSVGEILAYVYYQEGRYKGMMT</sequence>
<dbReference type="PANTHER" id="PTHR30531">
    <property type="entry name" value="FLAGELLAR BIOSYNTHETIC PROTEIN FLHB"/>
    <property type="match status" value="1"/>
</dbReference>
<evidence type="ECO:0000256" key="4">
    <source>
        <dbReference type="ARBA" id="ARBA00022448"/>
    </source>
</evidence>
<feature type="transmembrane region" description="Helical" evidence="12">
    <location>
        <begin position="97"/>
        <end position="121"/>
    </location>
</feature>
<comment type="caution">
    <text evidence="13">The sequence shown here is derived from an EMBL/GenBank/DDBJ whole genome shotgun (WGS) entry which is preliminary data.</text>
</comment>
<evidence type="ECO:0000256" key="3">
    <source>
        <dbReference type="ARBA" id="ARBA00021622"/>
    </source>
</evidence>
<dbReference type="SUPFAM" id="SSF160544">
    <property type="entry name" value="EscU C-terminal domain-like"/>
    <property type="match status" value="1"/>
</dbReference>
<accession>A0ABW8REH2</accession>
<dbReference type="Gene3D" id="3.40.1690.10">
    <property type="entry name" value="secretion proteins EscU"/>
    <property type="match status" value="1"/>
</dbReference>
<evidence type="ECO:0000256" key="9">
    <source>
        <dbReference type="ARBA" id="ARBA00022989"/>
    </source>
</evidence>
<name>A0ABW8REH2_9BACI</name>
<gene>
    <name evidence="12 13" type="primary">flhB</name>
    <name evidence="13" type="ORF">ACJEBI_03720</name>
</gene>
<dbReference type="Gene3D" id="6.10.250.2080">
    <property type="match status" value="1"/>
</dbReference>
<organism evidence="13 14">
    <name type="scientific">Bacillus salipaludis</name>
    <dbReference type="NCBI Taxonomy" id="2547811"/>
    <lineage>
        <taxon>Bacteria</taxon>
        <taxon>Bacillati</taxon>
        <taxon>Bacillota</taxon>
        <taxon>Bacilli</taxon>
        <taxon>Bacillales</taxon>
        <taxon>Bacillaceae</taxon>
        <taxon>Bacillus</taxon>
    </lineage>
</organism>
<feature type="transmembrane region" description="Helical" evidence="12">
    <location>
        <begin position="151"/>
        <end position="170"/>
    </location>
</feature>
<keyword evidence="13" id="KW-0969">Cilium</keyword>
<evidence type="ECO:0000256" key="6">
    <source>
        <dbReference type="ARBA" id="ARBA00022692"/>
    </source>
</evidence>
<dbReference type="EMBL" id="JBJHQH010000002">
    <property type="protein sequence ID" value="MFK9090591.1"/>
    <property type="molecule type" value="Genomic_DNA"/>
</dbReference>
<evidence type="ECO:0000256" key="7">
    <source>
        <dbReference type="ARBA" id="ARBA00022795"/>
    </source>
</evidence>
<keyword evidence="6 12" id="KW-0812">Transmembrane</keyword>
<dbReference type="Proteomes" id="UP001623041">
    <property type="component" value="Unassembled WGS sequence"/>
</dbReference>
<comment type="subcellular location">
    <subcellularLocation>
        <location evidence="1">Cell membrane</location>
        <topology evidence="1">Multi-pass membrane protein</topology>
    </subcellularLocation>
</comment>
<comment type="function">
    <text evidence="12">Required for formation of the rod structure in the basal body of the flagellar apparatus. Together with FliI and FliH, may constitute the export apparatus of flagellin.</text>
</comment>
<keyword evidence="11 12" id="KW-1006">Bacterial flagellum protein export</keyword>
<dbReference type="InterPro" id="IPR006135">
    <property type="entry name" value="T3SS_substrate_exporter"/>
</dbReference>
<keyword evidence="13" id="KW-0966">Cell projection</keyword>
<dbReference type="PRINTS" id="PR00950">
    <property type="entry name" value="TYPE3IMSPROT"/>
</dbReference>
<dbReference type="Pfam" id="PF01312">
    <property type="entry name" value="Bac_export_2"/>
    <property type="match status" value="1"/>
</dbReference>
<feature type="transmembrane region" description="Helical" evidence="12">
    <location>
        <begin position="190"/>
        <end position="216"/>
    </location>
</feature>
<protein>
    <recommendedName>
        <fullName evidence="3 12">Flagellar biosynthetic protein FlhB</fullName>
    </recommendedName>
</protein>
<comment type="similarity">
    <text evidence="2 12">Belongs to the type III secretion exporter family.</text>
</comment>
<keyword evidence="7 12" id="KW-1005">Bacterial flagellum biogenesis</keyword>
<evidence type="ECO:0000256" key="11">
    <source>
        <dbReference type="ARBA" id="ARBA00023225"/>
    </source>
</evidence>
<evidence type="ECO:0000256" key="10">
    <source>
        <dbReference type="ARBA" id="ARBA00023136"/>
    </source>
</evidence>
<keyword evidence="10 12" id="KW-0472">Membrane</keyword>
<dbReference type="PANTHER" id="PTHR30531:SF12">
    <property type="entry name" value="FLAGELLAR BIOSYNTHETIC PROTEIN FLHB"/>
    <property type="match status" value="1"/>
</dbReference>
<evidence type="ECO:0000256" key="12">
    <source>
        <dbReference type="RuleBase" id="RU364091"/>
    </source>
</evidence>
<dbReference type="InterPro" id="IPR029025">
    <property type="entry name" value="T3SS_substrate_exporter_C"/>
</dbReference>
<evidence type="ECO:0000256" key="1">
    <source>
        <dbReference type="ARBA" id="ARBA00004651"/>
    </source>
</evidence>
<dbReference type="RefSeq" id="WP_406579275.1">
    <property type="nucleotide sequence ID" value="NZ_JBJHQH010000002.1"/>
</dbReference>